<reference evidence="1" key="1">
    <citation type="submission" date="2019-01" db="EMBL/GenBank/DDBJ databases">
        <title>Draft genome sequences of three monokaryotic isolates of the white-rot basidiomycete fungus Dichomitus squalens.</title>
        <authorList>
            <consortium name="DOE Joint Genome Institute"/>
            <person name="Lopez S.C."/>
            <person name="Andreopoulos B."/>
            <person name="Pangilinan J."/>
            <person name="Lipzen A."/>
            <person name="Riley R."/>
            <person name="Ahrendt S."/>
            <person name="Ng V."/>
            <person name="Barry K."/>
            <person name="Daum C."/>
            <person name="Grigoriev I.V."/>
            <person name="Hilden K.S."/>
            <person name="Makela M.R."/>
            <person name="de Vries R.P."/>
        </authorList>
    </citation>
    <scope>NUCLEOTIDE SEQUENCE [LARGE SCALE GENOMIC DNA]</scope>
    <source>
        <strain evidence="1">OM18370.1</strain>
    </source>
</reference>
<gene>
    <name evidence="1" type="ORF">BD311DRAFT_765147</name>
</gene>
<organism evidence="1">
    <name type="scientific">Dichomitus squalens</name>
    <dbReference type="NCBI Taxonomy" id="114155"/>
    <lineage>
        <taxon>Eukaryota</taxon>
        <taxon>Fungi</taxon>
        <taxon>Dikarya</taxon>
        <taxon>Basidiomycota</taxon>
        <taxon>Agaricomycotina</taxon>
        <taxon>Agaricomycetes</taxon>
        <taxon>Polyporales</taxon>
        <taxon>Polyporaceae</taxon>
        <taxon>Dichomitus</taxon>
    </lineage>
</organism>
<protein>
    <submittedName>
        <fullName evidence="1">Uncharacterized protein</fullName>
    </submittedName>
</protein>
<dbReference type="EMBL" id="ML143466">
    <property type="protein sequence ID" value="TBU25129.1"/>
    <property type="molecule type" value="Genomic_DNA"/>
</dbReference>
<proteinExistence type="predicted"/>
<evidence type="ECO:0000313" key="1">
    <source>
        <dbReference type="EMBL" id="TBU25129.1"/>
    </source>
</evidence>
<dbReference type="AlphaFoldDB" id="A0A4Q9MD61"/>
<name>A0A4Q9MD61_9APHY</name>
<accession>A0A4Q9MD61</accession>
<sequence length="140" mass="15920">MLHIDCGASLGGRACPGVRTGVSYVRLDCTVEKVLAQAQQREKEAQDKNVRLWKSFLDRLDRLATSTLAPRDIGRSQIWSGRAAVRERASRWPSESRDQTGKKVWGIRNWSWSWSWSRKLLLVLAITSTSWRGTPRTHAS</sequence>
<dbReference type="Proteomes" id="UP000292957">
    <property type="component" value="Unassembled WGS sequence"/>
</dbReference>